<sequence length="250" mass="27375">MFGFLAPGSGTSVLHSRRAAASRCGRRRLVARANVDVTKFPSEGSKDAVDVNKQPQEYVQLKEMLKGVSIFMIGMMGSGKSAVGKVLAQQIGYAYIDTDEVIQESMKMPITDIFEEHGEAGFRQVESVVIQQVSPYVRTVVSAGGGAVLNQENWGHMQNGLVVWLDPSVETIYERVKGDASRPLLKVDDPKAMIESILRERESLYEQADVKIGIEPEEGIEVVAFNTARGLTRFIEANPPKSAAHRPVGL</sequence>
<evidence type="ECO:0000256" key="5">
    <source>
        <dbReference type="ARBA" id="ARBA00022679"/>
    </source>
</evidence>
<dbReference type="SUPFAM" id="SSF52540">
    <property type="entry name" value="P-loop containing nucleoside triphosphate hydrolases"/>
    <property type="match status" value="1"/>
</dbReference>
<dbReference type="GO" id="GO:0005829">
    <property type="term" value="C:cytosol"/>
    <property type="evidence" value="ECO:0007669"/>
    <property type="project" value="TreeGrafter"/>
</dbReference>
<dbReference type="PANTHER" id="PTHR21087:SF16">
    <property type="entry name" value="SHIKIMATE KINASE 1, CHLOROPLASTIC"/>
    <property type="match status" value="1"/>
</dbReference>
<dbReference type="AlphaFoldDB" id="A0AAV8URP4"/>
<comment type="catalytic activity">
    <reaction evidence="10">
        <text>shikimate + ATP = 3-phosphoshikimate + ADP + H(+)</text>
        <dbReference type="Rhea" id="RHEA:13121"/>
        <dbReference type="ChEBI" id="CHEBI:15378"/>
        <dbReference type="ChEBI" id="CHEBI:30616"/>
        <dbReference type="ChEBI" id="CHEBI:36208"/>
        <dbReference type="ChEBI" id="CHEBI:145989"/>
        <dbReference type="ChEBI" id="CHEBI:456216"/>
        <dbReference type="EC" id="2.7.1.71"/>
    </reaction>
</comment>
<dbReference type="PRINTS" id="PR01100">
    <property type="entry name" value="SHIKIMTKNASE"/>
</dbReference>
<dbReference type="CDD" id="cd00464">
    <property type="entry name" value="SK"/>
    <property type="match status" value="1"/>
</dbReference>
<evidence type="ECO:0000256" key="2">
    <source>
        <dbReference type="ARBA" id="ARBA00006997"/>
    </source>
</evidence>
<evidence type="ECO:0000256" key="9">
    <source>
        <dbReference type="ARBA" id="ARBA00023141"/>
    </source>
</evidence>
<keyword evidence="12" id="KW-1185">Reference proteome</keyword>
<evidence type="ECO:0000256" key="1">
    <source>
        <dbReference type="ARBA" id="ARBA00004842"/>
    </source>
</evidence>
<protein>
    <recommendedName>
        <fullName evidence="3">shikimate kinase</fullName>
        <ecNumber evidence="3">2.7.1.71</ecNumber>
    </recommendedName>
</protein>
<keyword evidence="5" id="KW-0808">Transferase</keyword>
<dbReference type="PANTHER" id="PTHR21087">
    <property type="entry name" value="SHIKIMATE KINASE"/>
    <property type="match status" value="1"/>
</dbReference>
<evidence type="ECO:0000313" key="11">
    <source>
        <dbReference type="EMBL" id="KAJ8905211.1"/>
    </source>
</evidence>
<evidence type="ECO:0000256" key="6">
    <source>
        <dbReference type="ARBA" id="ARBA00022741"/>
    </source>
</evidence>
<dbReference type="PROSITE" id="PS01128">
    <property type="entry name" value="SHIKIMATE_KINASE"/>
    <property type="match status" value="1"/>
</dbReference>
<dbReference type="GO" id="GO:0005524">
    <property type="term" value="F:ATP binding"/>
    <property type="evidence" value="ECO:0007669"/>
    <property type="project" value="UniProtKB-KW"/>
</dbReference>
<dbReference type="HAMAP" id="MF_00109">
    <property type="entry name" value="Shikimate_kinase"/>
    <property type="match status" value="1"/>
</dbReference>
<gene>
    <name evidence="11" type="ORF">NDN08_001720</name>
</gene>
<dbReference type="EC" id="2.7.1.71" evidence="3"/>
<accession>A0AAV8URP4</accession>
<organism evidence="11 12">
    <name type="scientific">Rhodosorus marinus</name>
    <dbReference type="NCBI Taxonomy" id="101924"/>
    <lineage>
        <taxon>Eukaryota</taxon>
        <taxon>Rhodophyta</taxon>
        <taxon>Stylonematophyceae</taxon>
        <taxon>Stylonematales</taxon>
        <taxon>Stylonemataceae</taxon>
        <taxon>Rhodosorus</taxon>
    </lineage>
</organism>
<evidence type="ECO:0000256" key="7">
    <source>
        <dbReference type="ARBA" id="ARBA00022777"/>
    </source>
</evidence>
<dbReference type="GO" id="GO:0009073">
    <property type="term" value="P:aromatic amino acid family biosynthetic process"/>
    <property type="evidence" value="ECO:0007669"/>
    <property type="project" value="UniProtKB-KW"/>
</dbReference>
<proteinExistence type="inferred from homology"/>
<dbReference type="InterPro" id="IPR023000">
    <property type="entry name" value="Shikimate_kinase_CS"/>
</dbReference>
<dbReference type="Gene3D" id="3.40.50.300">
    <property type="entry name" value="P-loop containing nucleotide triphosphate hydrolases"/>
    <property type="match status" value="1"/>
</dbReference>
<keyword evidence="8" id="KW-0067">ATP-binding</keyword>
<dbReference type="InterPro" id="IPR027417">
    <property type="entry name" value="P-loop_NTPase"/>
</dbReference>
<dbReference type="GO" id="GO:0004765">
    <property type="term" value="F:shikimate kinase activity"/>
    <property type="evidence" value="ECO:0007669"/>
    <property type="project" value="UniProtKB-EC"/>
</dbReference>
<keyword evidence="6" id="KW-0547">Nucleotide-binding</keyword>
<comment type="similarity">
    <text evidence="2">Belongs to the shikimate kinase family.</text>
</comment>
<evidence type="ECO:0000256" key="3">
    <source>
        <dbReference type="ARBA" id="ARBA00012154"/>
    </source>
</evidence>
<evidence type="ECO:0000256" key="4">
    <source>
        <dbReference type="ARBA" id="ARBA00022605"/>
    </source>
</evidence>
<keyword evidence="7" id="KW-0418">Kinase</keyword>
<comment type="pathway">
    <text evidence="1">Metabolic intermediate biosynthesis; chorismate biosynthesis; chorismate from D-erythrose 4-phosphate and phosphoenolpyruvate: step 5/7.</text>
</comment>
<evidence type="ECO:0000256" key="8">
    <source>
        <dbReference type="ARBA" id="ARBA00022840"/>
    </source>
</evidence>
<evidence type="ECO:0000256" key="10">
    <source>
        <dbReference type="ARBA" id="ARBA00048567"/>
    </source>
</evidence>
<evidence type="ECO:0000313" key="12">
    <source>
        <dbReference type="Proteomes" id="UP001157974"/>
    </source>
</evidence>
<reference evidence="11 12" key="1">
    <citation type="journal article" date="2023" name="Nat. Commun.">
        <title>Origin of minicircular mitochondrial genomes in red algae.</title>
        <authorList>
            <person name="Lee Y."/>
            <person name="Cho C.H."/>
            <person name="Lee Y.M."/>
            <person name="Park S.I."/>
            <person name="Yang J.H."/>
            <person name="West J.A."/>
            <person name="Bhattacharya D."/>
            <person name="Yoon H.S."/>
        </authorList>
    </citation>
    <scope>NUCLEOTIDE SEQUENCE [LARGE SCALE GENOMIC DNA]</scope>
    <source>
        <strain evidence="11 12">CCMP1338</strain>
        <tissue evidence="11">Whole cell</tissue>
    </source>
</reference>
<dbReference type="InterPro" id="IPR000623">
    <property type="entry name" value="Shikimate_kinase/TSH1"/>
</dbReference>
<keyword evidence="9" id="KW-0057">Aromatic amino acid biosynthesis</keyword>
<comment type="caution">
    <text evidence="11">The sequence shown here is derived from an EMBL/GenBank/DDBJ whole genome shotgun (WGS) entry which is preliminary data.</text>
</comment>
<dbReference type="Pfam" id="PF01202">
    <property type="entry name" value="SKI"/>
    <property type="match status" value="1"/>
</dbReference>
<dbReference type="GO" id="GO:0008652">
    <property type="term" value="P:amino acid biosynthetic process"/>
    <property type="evidence" value="ECO:0007669"/>
    <property type="project" value="UniProtKB-KW"/>
</dbReference>
<dbReference type="InterPro" id="IPR031322">
    <property type="entry name" value="Shikimate/glucono_kinase"/>
</dbReference>
<dbReference type="Proteomes" id="UP001157974">
    <property type="component" value="Unassembled WGS sequence"/>
</dbReference>
<dbReference type="EMBL" id="JAMWBK010000005">
    <property type="protein sequence ID" value="KAJ8905211.1"/>
    <property type="molecule type" value="Genomic_DNA"/>
</dbReference>
<keyword evidence="4" id="KW-0028">Amino-acid biosynthesis</keyword>
<name>A0AAV8URP4_9RHOD</name>